<dbReference type="AlphaFoldDB" id="W7HX22"/>
<organism evidence="13 14">
    <name type="scientific">Drechslerella stenobrocha 248</name>
    <dbReference type="NCBI Taxonomy" id="1043628"/>
    <lineage>
        <taxon>Eukaryota</taxon>
        <taxon>Fungi</taxon>
        <taxon>Dikarya</taxon>
        <taxon>Ascomycota</taxon>
        <taxon>Pezizomycotina</taxon>
        <taxon>Orbiliomycetes</taxon>
        <taxon>Orbiliales</taxon>
        <taxon>Orbiliaceae</taxon>
        <taxon>Drechslerella</taxon>
    </lineage>
</organism>
<dbReference type="PROSITE" id="PS51910">
    <property type="entry name" value="GH18_2"/>
    <property type="match status" value="1"/>
</dbReference>
<evidence type="ECO:0000256" key="8">
    <source>
        <dbReference type="RuleBase" id="RU000489"/>
    </source>
</evidence>
<keyword evidence="3 8" id="KW-0378">Hydrolase</keyword>
<keyword evidence="4" id="KW-0146">Chitin degradation</keyword>
<reference evidence="13 14" key="1">
    <citation type="submission" date="2013-05" db="EMBL/GenBank/DDBJ databases">
        <title>Drechslerella stenobrocha genome reveals carnivorous origination and mechanical trapping mechanism of predatory fungi.</title>
        <authorList>
            <person name="Liu X."/>
            <person name="Zhang W."/>
            <person name="Liu K."/>
        </authorList>
    </citation>
    <scope>NUCLEOTIDE SEQUENCE [LARGE SCALE GENOMIC DNA]</scope>
    <source>
        <strain evidence="13 14">248</strain>
    </source>
</reference>
<proteinExistence type="inferred from homology"/>
<accession>W7HX22</accession>
<evidence type="ECO:0000256" key="1">
    <source>
        <dbReference type="ARBA" id="ARBA00000822"/>
    </source>
</evidence>
<feature type="domain" description="GH18" evidence="12">
    <location>
        <begin position="49"/>
        <end position="340"/>
    </location>
</feature>
<dbReference type="GO" id="GO:0006032">
    <property type="term" value="P:chitin catabolic process"/>
    <property type="evidence" value="ECO:0007669"/>
    <property type="project" value="UniProtKB-KW"/>
</dbReference>
<feature type="signal peptide" evidence="11">
    <location>
        <begin position="1"/>
        <end position="18"/>
    </location>
</feature>
<dbReference type="Gene3D" id="3.20.20.80">
    <property type="entry name" value="Glycosidases"/>
    <property type="match status" value="1"/>
</dbReference>
<dbReference type="InterPro" id="IPR017853">
    <property type="entry name" value="GH"/>
</dbReference>
<dbReference type="GO" id="GO:0005576">
    <property type="term" value="C:extracellular region"/>
    <property type="evidence" value="ECO:0007669"/>
    <property type="project" value="TreeGrafter"/>
</dbReference>
<evidence type="ECO:0000256" key="4">
    <source>
        <dbReference type="ARBA" id="ARBA00023024"/>
    </source>
</evidence>
<dbReference type="Proteomes" id="UP000024837">
    <property type="component" value="Unassembled WGS sequence"/>
</dbReference>
<name>W7HX22_9PEZI</name>
<dbReference type="PANTHER" id="PTHR45708:SF60">
    <property type="entry name" value="III CHITINASE, PUTATIVE (AFU_ORTHOLOGUE AFUA_5G03850)-RELATED"/>
    <property type="match status" value="1"/>
</dbReference>
<dbReference type="PROSITE" id="PS01095">
    <property type="entry name" value="GH18_1"/>
    <property type="match status" value="1"/>
</dbReference>
<dbReference type="HOGENOM" id="CLU_060983_1_0_1"/>
<dbReference type="InterPro" id="IPR001579">
    <property type="entry name" value="Glyco_hydro_18_chit_AS"/>
</dbReference>
<dbReference type="InterPro" id="IPR001223">
    <property type="entry name" value="Glyco_hydro18_cat"/>
</dbReference>
<dbReference type="EMBL" id="KI966436">
    <property type="protein sequence ID" value="EWC44657.1"/>
    <property type="molecule type" value="Genomic_DNA"/>
</dbReference>
<dbReference type="InterPro" id="IPR050542">
    <property type="entry name" value="Glycosyl_Hydrlase18_Chitinase"/>
</dbReference>
<dbReference type="SUPFAM" id="SSF51445">
    <property type="entry name" value="(Trans)glycosidases"/>
    <property type="match status" value="1"/>
</dbReference>
<evidence type="ECO:0000313" key="13">
    <source>
        <dbReference type="EMBL" id="EWC44657.1"/>
    </source>
</evidence>
<dbReference type="OrthoDB" id="3012298at2759"/>
<dbReference type="Pfam" id="PF00704">
    <property type="entry name" value="Glyco_hydro_18"/>
    <property type="match status" value="1"/>
</dbReference>
<evidence type="ECO:0000256" key="2">
    <source>
        <dbReference type="ARBA" id="ARBA00012729"/>
    </source>
</evidence>
<dbReference type="PANTHER" id="PTHR45708">
    <property type="entry name" value="ENDOCHITINASE"/>
    <property type="match status" value="1"/>
</dbReference>
<keyword evidence="7" id="KW-0624">Polysaccharide degradation</keyword>
<feature type="region of interest" description="Disordered" evidence="10">
    <location>
        <begin position="26"/>
        <end position="51"/>
    </location>
</feature>
<keyword evidence="5" id="KW-0119">Carbohydrate metabolism</keyword>
<evidence type="ECO:0000256" key="5">
    <source>
        <dbReference type="ARBA" id="ARBA00023277"/>
    </source>
</evidence>
<evidence type="ECO:0000256" key="6">
    <source>
        <dbReference type="ARBA" id="ARBA00023295"/>
    </source>
</evidence>
<evidence type="ECO:0000256" key="9">
    <source>
        <dbReference type="RuleBase" id="RU004453"/>
    </source>
</evidence>
<evidence type="ECO:0000256" key="11">
    <source>
        <dbReference type="SAM" id="SignalP"/>
    </source>
</evidence>
<dbReference type="EC" id="3.2.1.14" evidence="2"/>
<dbReference type="GO" id="GO:0000272">
    <property type="term" value="P:polysaccharide catabolic process"/>
    <property type="evidence" value="ECO:0007669"/>
    <property type="project" value="UniProtKB-KW"/>
</dbReference>
<evidence type="ECO:0000256" key="10">
    <source>
        <dbReference type="SAM" id="MobiDB-lite"/>
    </source>
</evidence>
<keyword evidence="14" id="KW-1185">Reference proteome</keyword>
<dbReference type="GO" id="GO:0008843">
    <property type="term" value="F:endochitinase activity"/>
    <property type="evidence" value="ECO:0007669"/>
    <property type="project" value="UniProtKB-EC"/>
</dbReference>
<evidence type="ECO:0000256" key="7">
    <source>
        <dbReference type="ARBA" id="ARBA00023326"/>
    </source>
</evidence>
<keyword evidence="6 8" id="KW-0326">Glycosidase</keyword>
<keyword evidence="11" id="KW-0732">Signal</keyword>
<comment type="similarity">
    <text evidence="9">Belongs to the glycosyl hydrolase 18 family.</text>
</comment>
<evidence type="ECO:0000313" key="14">
    <source>
        <dbReference type="Proteomes" id="UP000024837"/>
    </source>
</evidence>
<protein>
    <recommendedName>
        <fullName evidence="2">chitinase</fullName>
        <ecNumber evidence="2">3.2.1.14</ecNumber>
    </recommendedName>
</protein>
<sequence>MKISSFLPGCLLPALCIARAIVQPGPDGQDLSSPGNESSIPEIRQGSSKGRSQIWVQTMANAAGGELNFLDFLNQKTRVTHIYLAAYHINDPPGNIHLNDVPSDDPRYDYIWPQIKILQQNGIKVLILLGGAAQGSFQRLAGSNAQFESYYRPLRDMITRYGFDGIDLDIEEDIDILSALRLIRRLDADFGNNFLITMAPVATAMWPEGKGASLSGFDYQVLDRQAVSATKPGGKLVNWYNCQFYNGWGDARSTAWYDYIITVGGWDPSRIVMGVLDNGRNGGSGFVPLAKLVATTQKIRSRFPDMGGVIGWEYFNAGQMDGLSQPWQWVKAISGALYDPIPAGGSSKVSISSAAPPEPVAPWQSAVDALTAAGAGHFDAIKALNVTGGDVGLAKVLLFDS</sequence>
<comment type="catalytic activity">
    <reaction evidence="1">
        <text>Random endo-hydrolysis of N-acetyl-beta-D-glucosaminide (1-&gt;4)-beta-linkages in chitin and chitodextrins.</text>
        <dbReference type="EC" id="3.2.1.14"/>
    </reaction>
</comment>
<feature type="chain" id="PRO_5004893804" description="chitinase" evidence="11">
    <location>
        <begin position="19"/>
        <end position="401"/>
    </location>
</feature>
<feature type="compositionally biased region" description="Polar residues" evidence="10">
    <location>
        <begin position="30"/>
        <end position="51"/>
    </location>
</feature>
<evidence type="ECO:0000256" key="3">
    <source>
        <dbReference type="ARBA" id="ARBA00022801"/>
    </source>
</evidence>
<evidence type="ECO:0000259" key="12">
    <source>
        <dbReference type="PROSITE" id="PS51910"/>
    </source>
</evidence>
<gene>
    <name evidence="13" type="ORF">DRE_06553</name>
</gene>